<dbReference type="SUPFAM" id="SSF53098">
    <property type="entry name" value="Ribonuclease H-like"/>
    <property type="match status" value="1"/>
</dbReference>
<dbReference type="PANTHER" id="PTHR34146:SF3">
    <property type="entry name" value="POLYNUCLEOTIDYL TRANSFERASE, RIBONUCLEASE H-LIKE SUPERFAMILY PROTEIN"/>
    <property type="match status" value="1"/>
</dbReference>
<protein>
    <submittedName>
        <fullName evidence="2">Uncharacterized protein</fullName>
    </submittedName>
</protein>
<gene>
    <name evidence="2" type="ORF">OsJ_02140</name>
</gene>
<evidence type="ECO:0000256" key="1">
    <source>
        <dbReference type="SAM" id="MobiDB-lite"/>
    </source>
</evidence>
<sequence>MVAVSAARVGIGGRSGGGPMMDLASAVAGVVTAGEAASSVGIGGRSGGSRNGSGDVAAMDSSSASAFTAFGRVEDGASGFGGNGNKHREPTDVCFAAEAMGKTYAKFSSQQENQDEHDEVTTHIRIPDIPRGNRCYVDAAWVDGHAGIGVFFHIPSTHNALFLKATILVARSSLQGELMALQMAMEVAKFLDFACTIFLTGNETIANTKYLSQIQTNLNLKMSQEPGHV</sequence>
<proteinExistence type="predicted"/>
<reference evidence="2" key="2">
    <citation type="submission" date="2008-12" db="EMBL/GenBank/DDBJ databases">
        <title>Improved gene annotation of the rice (Oryza sativa) genomes.</title>
        <authorList>
            <person name="Wang J."/>
            <person name="Li R."/>
            <person name="Fan W."/>
            <person name="Huang Q."/>
            <person name="Zhang J."/>
            <person name="Zhou Y."/>
            <person name="Hu Y."/>
            <person name="Zi S."/>
            <person name="Li J."/>
            <person name="Ni P."/>
            <person name="Zheng H."/>
            <person name="Zhang Y."/>
            <person name="Zhao M."/>
            <person name="Hao Q."/>
            <person name="McDermott J."/>
            <person name="Samudrala R."/>
            <person name="Kristiansen K."/>
            <person name="Wong G.K.-S."/>
        </authorList>
    </citation>
    <scope>NUCLEOTIDE SEQUENCE</scope>
</reference>
<accession>B9EXF0</accession>
<dbReference type="InterPro" id="IPR012337">
    <property type="entry name" value="RNaseH-like_sf"/>
</dbReference>
<dbReference type="EMBL" id="CM000138">
    <property type="protein sequence ID" value="EEE54763.1"/>
    <property type="molecule type" value="Genomic_DNA"/>
</dbReference>
<dbReference type="Proteomes" id="UP000007752">
    <property type="component" value="Chromosome 1"/>
</dbReference>
<dbReference type="PANTHER" id="PTHR34146">
    <property type="entry name" value="POLYNUCLEOTIDYL TRANSFERASE, RIBONUCLEASE H-LIKE SUPERFAMILY PROTEIN-RELATED"/>
    <property type="match status" value="1"/>
</dbReference>
<evidence type="ECO:0000313" key="2">
    <source>
        <dbReference type="EMBL" id="EEE54763.1"/>
    </source>
</evidence>
<feature type="region of interest" description="Disordered" evidence="1">
    <location>
        <begin position="38"/>
        <end position="57"/>
    </location>
</feature>
<organism evidence="2">
    <name type="scientific">Oryza sativa subsp. japonica</name>
    <name type="common">Rice</name>
    <dbReference type="NCBI Taxonomy" id="39947"/>
    <lineage>
        <taxon>Eukaryota</taxon>
        <taxon>Viridiplantae</taxon>
        <taxon>Streptophyta</taxon>
        <taxon>Embryophyta</taxon>
        <taxon>Tracheophyta</taxon>
        <taxon>Spermatophyta</taxon>
        <taxon>Magnoliopsida</taxon>
        <taxon>Liliopsida</taxon>
        <taxon>Poales</taxon>
        <taxon>Poaceae</taxon>
        <taxon>BOP clade</taxon>
        <taxon>Oryzoideae</taxon>
        <taxon>Oryzeae</taxon>
        <taxon>Oryzinae</taxon>
        <taxon>Oryza</taxon>
        <taxon>Oryza sativa</taxon>
    </lineage>
</organism>
<reference evidence="2" key="1">
    <citation type="journal article" date="2005" name="PLoS Biol.">
        <title>The genomes of Oryza sativa: a history of duplications.</title>
        <authorList>
            <person name="Yu J."/>
            <person name="Wang J."/>
            <person name="Lin W."/>
            <person name="Li S."/>
            <person name="Li H."/>
            <person name="Zhou J."/>
            <person name="Ni P."/>
            <person name="Dong W."/>
            <person name="Hu S."/>
            <person name="Zeng C."/>
            <person name="Zhang J."/>
            <person name="Zhang Y."/>
            <person name="Li R."/>
            <person name="Xu Z."/>
            <person name="Li S."/>
            <person name="Li X."/>
            <person name="Zheng H."/>
            <person name="Cong L."/>
            <person name="Lin L."/>
            <person name="Yin J."/>
            <person name="Geng J."/>
            <person name="Li G."/>
            <person name="Shi J."/>
            <person name="Liu J."/>
            <person name="Lv H."/>
            <person name="Li J."/>
            <person name="Wang J."/>
            <person name="Deng Y."/>
            <person name="Ran L."/>
            <person name="Shi X."/>
            <person name="Wang X."/>
            <person name="Wu Q."/>
            <person name="Li C."/>
            <person name="Ren X."/>
            <person name="Wang J."/>
            <person name="Wang X."/>
            <person name="Li D."/>
            <person name="Liu D."/>
            <person name="Zhang X."/>
            <person name="Ji Z."/>
            <person name="Zhao W."/>
            <person name="Sun Y."/>
            <person name="Zhang Z."/>
            <person name="Bao J."/>
            <person name="Han Y."/>
            <person name="Dong L."/>
            <person name="Ji J."/>
            <person name="Chen P."/>
            <person name="Wu S."/>
            <person name="Liu J."/>
            <person name="Xiao Y."/>
            <person name="Bu D."/>
            <person name="Tan J."/>
            <person name="Yang L."/>
            <person name="Ye C."/>
            <person name="Zhang J."/>
            <person name="Xu J."/>
            <person name="Zhou Y."/>
            <person name="Yu Y."/>
            <person name="Zhang B."/>
            <person name="Zhuang S."/>
            <person name="Wei H."/>
            <person name="Liu B."/>
            <person name="Lei M."/>
            <person name="Yu H."/>
            <person name="Li Y."/>
            <person name="Xu H."/>
            <person name="Wei S."/>
            <person name="He X."/>
            <person name="Fang L."/>
            <person name="Zhang Z."/>
            <person name="Zhang Y."/>
            <person name="Huang X."/>
            <person name="Su Z."/>
            <person name="Tong W."/>
            <person name="Li J."/>
            <person name="Tong Z."/>
            <person name="Li S."/>
            <person name="Ye J."/>
            <person name="Wang L."/>
            <person name="Fang L."/>
            <person name="Lei T."/>
            <person name="Chen C."/>
            <person name="Chen H."/>
            <person name="Xu Z."/>
            <person name="Li H."/>
            <person name="Huang H."/>
            <person name="Zhang F."/>
            <person name="Xu H."/>
            <person name="Li N."/>
            <person name="Zhao C."/>
            <person name="Li S."/>
            <person name="Dong L."/>
            <person name="Huang Y."/>
            <person name="Li L."/>
            <person name="Xi Y."/>
            <person name="Qi Q."/>
            <person name="Li W."/>
            <person name="Zhang B."/>
            <person name="Hu W."/>
            <person name="Zhang Y."/>
            <person name="Tian X."/>
            <person name="Jiao Y."/>
            <person name="Liang X."/>
            <person name="Jin J."/>
            <person name="Gao L."/>
            <person name="Zheng W."/>
            <person name="Hao B."/>
            <person name="Liu S."/>
            <person name="Wang W."/>
            <person name="Yuan L."/>
            <person name="Cao M."/>
            <person name="McDermott J."/>
            <person name="Samudrala R."/>
            <person name="Wang J."/>
            <person name="Wong G.K."/>
            <person name="Yang H."/>
        </authorList>
    </citation>
    <scope>NUCLEOTIDE SEQUENCE [LARGE SCALE GENOMIC DNA]</scope>
</reference>
<name>B9EXF0_ORYSJ</name>
<feature type="compositionally biased region" description="Gly residues" evidence="1">
    <location>
        <begin position="41"/>
        <end position="51"/>
    </location>
</feature>
<dbReference type="AlphaFoldDB" id="B9EXF0"/>